<accession>A0A9J5W8C8</accession>
<feature type="non-terminal residue" evidence="1">
    <location>
        <position position="141"/>
    </location>
</feature>
<protein>
    <submittedName>
        <fullName evidence="1">Uncharacterized protein</fullName>
    </submittedName>
</protein>
<proteinExistence type="predicted"/>
<evidence type="ECO:0000313" key="1">
    <source>
        <dbReference type="EMBL" id="KAG5571785.1"/>
    </source>
</evidence>
<comment type="caution">
    <text evidence="1">The sequence shown here is derived from an EMBL/GenBank/DDBJ whole genome shotgun (WGS) entry which is preliminary data.</text>
</comment>
<name>A0A9J5W8C8_SOLCO</name>
<organism evidence="1 2">
    <name type="scientific">Solanum commersonii</name>
    <name type="common">Commerson's wild potato</name>
    <name type="synonym">Commerson's nightshade</name>
    <dbReference type="NCBI Taxonomy" id="4109"/>
    <lineage>
        <taxon>Eukaryota</taxon>
        <taxon>Viridiplantae</taxon>
        <taxon>Streptophyta</taxon>
        <taxon>Embryophyta</taxon>
        <taxon>Tracheophyta</taxon>
        <taxon>Spermatophyta</taxon>
        <taxon>Magnoliopsida</taxon>
        <taxon>eudicotyledons</taxon>
        <taxon>Gunneridae</taxon>
        <taxon>Pentapetalae</taxon>
        <taxon>asterids</taxon>
        <taxon>lamiids</taxon>
        <taxon>Solanales</taxon>
        <taxon>Solanaceae</taxon>
        <taxon>Solanoideae</taxon>
        <taxon>Solaneae</taxon>
        <taxon>Solanum</taxon>
    </lineage>
</organism>
<gene>
    <name evidence="1" type="ORF">H5410_061551</name>
</gene>
<dbReference type="EMBL" id="JACXVP010000012">
    <property type="protein sequence ID" value="KAG5571785.1"/>
    <property type="molecule type" value="Genomic_DNA"/>
</dbReference>
<keyword evidence="2" id="KW-1185">Reference proteome</keyword>
<evidence type="ECO:0000313" key="2">
    <source>
        <dbReference type="Proteomes" id="UP000824120"/>
    </source>
</evidence>
<sequence length="141" mass="16420">RKLSLASLYLDGYDYNNQTFSHKVFEEKSDKKTENVVNVEAMLQTPNSMKPKGECKDILVQIKTEVNKAQKLFGNYSHKVQQQLVDNKVVDSLWERSDPLILDRTRLMHKHIFINFPFDPDESIPPSITFKSMDIHLDISH</sequence>
<dbReference type="OrthoDB" id="10639132at2759"/>
<dbReference type="Proteomes" id="UP000824120">
    <property type="component" value="Chromosome 12"/>
</dbReference>
<reference evidence="1 2" key="1">
    <citation type="submission" date="2020-09" db="EMBL/GenBank/DDBJ databases">
        <title>De no assembly of potato wild relative species, Solanum commersonii.</title>
        <authorList>
            <person name="Cho K."/>
        </authorList>
    </citation>
    <scope>NUCLEOTIDE SEQUENCE [LARGE SCALE GENOMIC DNA]</scope>
    <source>
        <strain evidence="1">LZ3.2</strain>
        <tissue evidence="1">Leaf</tissue>
    </source>
</reference>
<dbReference type="AlphaFoldDB" id="A0A9J5W8C8"/>